<evidence type="ECO:0000256" key="1">
    <source>
        <dbReference type="SAM" id="Phobius"/>
    </source>
</evidence>
<evidence type="ECO:0000313" key="3">
    <source>
        <dbReference type="Proteomes" id="UP000199607"/>
    </source>
</evidence>
<gene>
    <name evidence="2" type="ORF">SAMN04487950_2311</name>
</gene>
<reference evidence="3" key="1">
    <citation type="submission" date="2016-10" db="EMBL/GenBank/DDBJ databases">
        <authorList>
            <person name="Varghese N."/>
            <person name="Submissions S."/>
        </authorList>
    </citation>
    <scope>NUCLEOTIDE SEQUENCE [LARGE SCALE GENOMIC DNA]</scope>
    <source>
        <strain evidence="3">CGMCC 1.7738</strain>
    </source>
</reference>
<dbReference type="EMBL" id="FOTC01000002">
    <property type="protein sequence ID" value="SFL07599.1"/>
    <property type="molecule type" value="Genomic_DNA"/>
</dbReference>
<evidence type="ECO:0008006" key="4">
    <source>
        <dbReference type="Google" id="ProtNLM"/>
    </source>
</evidence>
<keyword evidence="3" id="KW-1185">Reference proteome</keyword>
<accession>A0A1I4EQM4</accession>
<name>A0A1I4EQM4_9EURY</name>
<feature type="transmembrane region" description="Helical" evidence="1">
    <location>
        <begin position="21"/>
        <end position="39"/>
    </location>
</feature>
<keyword evidence="1" id="KW-1133">Transmembrane helix</keyword>
<dbReference type="Proteomes" id="UP000199607">
    <property type="component" value="Unassembled WGS sequence"/>
</dbReference>
<dbReference type="STRING" id="553466.SAMN04487950_2311"/>
<dbReference type="RefSeq" id="WP_089869454.1">
    <property type="nucleotide sequence ID" value="NZ_FOTC01000002.1"/>
</dbReference>
<protein>
    <recommendedName>
        <fullName evidence="4">DUF2892 domain-containing protein</fullName>
    </recommendedName>
</protein>
<proteinExistence type="predicted"/>
<organism evidence="2 3">
    <name type="scientific">Halogranum rubrum</name>
    <dbReference type="NCBI Taxonomy" id="553466"/>
    <lineage>
        <taxon>Archaea</taxon>
        <taxon>Methanobacteriati</taxon>
        <taxon>Methanobacteriota</taxon>
        <taxon>Stenosarchaea group</taxon>
        <taxon>Halobacteria</taxon>
        <taxon>Halobacteriales</taxon>
        <taxon>Haloferacaceae</taxon>
    </lineage>
</organism>
<feature type="transmembrane region" description="Helical" evidence="1">
    <location>
        <begin position="110"/>
        <end position="128"/>
    </location>
</feature>
<keyword evidence="1" id="KW-0812">Transmembrane</keyword>
<evidence type="ECO:0000313" key="2">
    <source>
        <dbReference type="EMBL" id="SFL07599.1"/>
    </source>
</evidence>
<sequence>MTDYQPGVCNIGPAEQRKRSALGALASLATLLVVLAVLATDISRFVLLVTVVSLFVVAEGFLQAQTGFCPRFASTGVYDVSDDGTERRQVTDADDHATDRRRARRFHLQSAGLAIVGTGVVVAVGVLVP</sequence>
<keyword evidence="1" id="KW-0472">Membrane</keyword>
<dbReference type="AlphaFoldDB" id="A0A1I4EQM4"/>
<feature type="transmembrane region" description="Helical" evidence="1">
    <location>
        <begin position="45"/>
        <end position="62"/>
    </location>
</feature>